<protein>
    <submittedName>
        <fullName evidence="1">Uncharacterized protein</fullName>
    </submittedName>
</protein>
<dbReference type="AlphaFoldDB" id="A0A0F9AI19"/>
<evidence type="ECO:0000313" key="6">
    <source>
        <dbReference type="EMBL" id="KKM84051.1"/>
    </source>
</evidence>
<reference evidence="1" key="1">
    <citation type="journal article" date="2015" name="Nature">
        <title>Complex archaea that bridge the gap between prokaryotes and eukaryotes.</title>
        <authorList>
            <person name="Spang A."/>
            <person name="Saw J.H."/>
            <person name="Jorgensen S.L."/>
            <person name="Zaremba-Niedzwiedzka K."/>
            <person name="Martijn J."/>
            <person name="Lind A.E."/>
            <person name="van Eijk R."/>
            <person name="Schleper C."/>
            <person name="Guy L."/>
            <person name="Ettema T.J."/>
        </authorList>
    </citation>
    <scope>NUCLEOTIDE SEQUENCE</scope>
</reference>
<evidence type="ECO:0000313" key="2">
    <source>
        <dbReference type="EMBL" id="KKL09520.1"/>
    </source>
</evidence>
<comment type="caution">
    <text evidence="1">The sequence shown here is derived from an EMBL/GenBank/DDBJ whole genome shotgun (WGS) entry which is preliminary data.</text>
</comment>
<evidence type="ECO:0000313" key="3">
    <source>
        <dbReference type="EMBL" id="KKL75829.1"/>
    </source>
</evidence>
<evidence type="ECO:0000313" key="5">
    <source>
        <dbReference type="EMBL" id="KKM79704.1"/>
    </source>
</evidence>
<dbReference type="EMBL" id="LAZR01007623">
    <property type="protein sequence ID" value="KKM84051.1"/>
    <property type="molecule type" value="Genomic_DNA"/>
</dbReference>
<organism evidence="1">
    <name type="scientific">marine sediment metagenome</name>
    <dbReference type="NCBI Taxonomy" id="412755"/>
    <lineage>
        <taxon>unclassified sequences</taxon>
        <taxon>metagenomes</taxon>
        <taxon>ecological metagenomes</taxon>
    </lineage>
</organism>
<evidence type="ECO:0000313" key="4">
    <source>
        <dbReference type="EMBL" id="KKM74605.1"/>
    </source>
</evidence>
<proteinExistence type="predicted"/>
<name>A0A0F9AI19_9ZZZZ</name>
<dbReference type="EMBL" id="LAZR01009113">
    <property type="protein sequence ID" value="KKM74605.1"/>
    <property type="molecule type" value="Genomic_DNA"/>
</dbReference>
<dbReference type="EMBL" id="LAZR01042444">
    <property type="protein sequence ID" value="KKL09520.1"/>
    <property type="molecule type" value="Genomic_DNA"/>
</dbReference>
<dbReference type="EMBL" id="LAZR01008297">
    <property type="protein sequence ID" value="KKM79704.1"/>
    <property type="molecule type" value="Genomic_DNA"/>
</dbReference>
<sequence length="48" mass="5696">MNSWAMLLLLDMNRGKYLNLSPRLLNQYDWITLWALIQEQQVGMVDAK</sequence>
<evidence type="ECO:0000313" key="1">
    <source>
        <dbReference type="EMBL" id="KKK71836.1"/>
    </source>
</evidence>
<dbReference type="EMBL" id="LAZR01057552">
    <property type="protein sequence ID" value="KKK71836.1"/>
    <property type="molecule type" value="Genomic_DNA"/>
</dbReference>
<dbReference type="EMBL" id="LAZR01024238">
    <property type="protein sequence ID" value="KKL75829.1"/>
    <property type="molecule type" value="Genomic_DNA"/>
</dbReference>
<gene>
    <name evidence="6" type="ORF">LCGC14_1303040</name>
    <name evidence="5" type="ORF">LCGC14_1347160</name>
    <name evidence="4" type="ORF">LCGC14_1398590</name>
    <name evidence="3" type="ORF">LCGC14_2050980</name>
    <name evidence="2" type="ORF">LCGC14_2565030</name>
    <name evidence="1" type="ORF">LCGC14_2909950</name>
</gene>
<accession>A0A0F9AI19</accession>